<reference evidence="1 2" key="1">
    <citation type="journal article" date="2019" name="Commun. Biol.">
        <title>The bagworm genome reveals a unique fibroin gene that provides high tensile strength.</title>
        <authorList>
            <person name="Kono N."/>
            <person name="Nakamura H."/>
            <person name="Ohtoshi R."/>
            <person name="Tomita M."/>
            <person name="Numata K."/>
            <person name="Arakawa K."/>
        </authorList>
    </citation>
    <scope>NUCLEOTIDE SEQUENCE [LARGE SCALE GENOMIC DNA]</scope>
</reference>
<sequence>MHAADRRPSDVNGPPTAAVKVACIGDPLHADLTEHAGDCRLSYPCIQQLQSRQQVSTIRCLHISRSTAVFFMVRDGGLICCLMPGHLLVRDTTPTDSVVMAAFQWSCVSVVMEFSRFSRRSREGVSGFTINFLDYHARLWEYDEMVGRRSVRTGLTPRWRTSMIRKNYDDHSLPALTPHAIDKPICGRSL</sequence>
<dbReference type="EMBL" id="BGZK01000045">
    <property type="protein sequence ID" value="GBP11188.1"/>
    <property type="molecule type" value="Genomic_DNA"/>
</dbReference>
<dbReference type="Proteomes" id="UP000299102">
    <property type="component" value="Unassembled WGS sequence"/>
</dbReference>
<name>A0A4C1TCL3_EUMVA</name>
<proteinExistence type="predicted"/>
<organism evidence="1 2">
    <name type="scientific">Eumeta variegata</name>
    <name type="common">Bagworm moth</name>
    <name type="synonym">Eumeta japonica</name>
    <dbReference type="NCBI Taxonomy" id="151549"/>
    <lineage>
        <taxon>Eukaryota</taxon>
        <taxon>Metazoa</taxon>
        <taxon>Ecdysozoa</taxon>
        <taxon>Arthropoda</taxon>
        <taxon>Hexapoda</taxon>
        <taxon>Insecta</taxon>
        <taxon>Pterygota</taxon>
        <taxon>Neoptera</taxon>
        <taxon>Endopterygota</taxon>
        <taxon>Lepidoptera</taxon>
        <taxon>Glossata</taxon>
        <taxon>Ditrysia</taxon>
        <taxon>Tineoidea</taxon>
        <taxon>Psychidae</taxon>
        <taxon>Oiketicinae</taxon>
        <taxon>Eumeta</taxon>
    </lineage>
</organism>
<comment type="caution">
    <text evidence="1">The sequence shown here is derived from an EMBL/GenBank/DDBJ whole genome shotgun (WGS) entry which is preliminary data.</text>
</comment>
<protein>
    <submittedName>
        <fullName evidence="1">Uncharacterized protein</fullName>
    </submittedName>
</protein>
<keyword evidence="2" id="KW-1185">Reference proteome</keyword>
<gene>
    <name evidence="1" type="ORF">EVAR_6013_1</name>
</gene>
<evidence type="ECO:0000313" key="1">
    <source>
        <dbReference type="EMBL" id="GBP11188.1"/>
    </source>
</evidence>
<evidence type="ECO:0000313" key="2">
    <source>
        <dbReference type="Proteomes" id="UP000299102"/>
    </source>
</evidence>
<dbReference type="AlphaFoldDB" id="A0A4C1TCL3"/>
<accession>A0A4C1TCL3</accession>